<dbReference type="Proteomes" id="UP001418222">
    <property type="component" value="Unassembled WGS sequence"/>
</dbReference>
<organism evidence="2 3">
    <name type="scientific">Platanthera zijinensis</name>
    <dbReference type="NCBI Taxonomy" id="2320716"/>
    <lineage>
        <taxon>Eukaryota</taxon>
        <taxon>Viridiplantae</taxon>
        <taxon>Streptophyta</taxon>
        <taxon>Embryophyta</taxon>
        <taxon>Tracheophyta</taxon>
        <taxon>Spermatophyta</taxon>
        <taxon>Magnoliopsida</taxon>
        <taxon>Liliopsida</taxon>
        <taxon>Asparagales</taxon>
        <taxon>Orchidaceae</taxon>
        <taxon>Orchidoideae</taxon>
        <taxon>Orchideae</taxon>
        <taxon>Orchidinae</taxon>
        <taxon>Platanthera</taxon>
    </lineage>
</organism>
<name>A0AAP0AWB4_9ASPA</name>
<reference evidence="2 3" key="1">
    <citation type="journal article" date="2022" name="Nat. Plants">
        <title>Genomes of leafy and leafless Platanthera orchids illuminate the evolution of mycoheterotrophy.</title>
        <authorList>
            <person name="Li M.H."/>
            <person name="Liu K.W."/>
            <person name="Li Z."/>
            <person name="Lu H.C."/>
            <person name="Ye Q.L."/>
            <person name="Zhang D."/>
            <person name="Wang J.Y."/>
            <person name="Li Y.F."/>
            <person name="Zhong Z.M."/>
            <person name="Liu X."/>
            <person name="Yu X."/>
            <person name="Liu D.K."/>
            <person name="Tu X.D."/>
            <person name="Liu B."/>
            <person name="Hao Y."/>
            <person name="Liao X.Y."/>
            <person name="Jiang Y.T."/>
            <person name="Sun W.H."/>
            <person name="Chen J."/>
            <person name="Chen Y.Q."/>
            <person name="Ai Y."/>
            <person name="Zhai J.W."/>
            <person name="Wu S.S."/>
            <person name="Zhou Z."/>
            <person name="Hsiao Y.Y."/>
            <person name="Wu W.L."/>
            <person name="Chen Y.Y."/>
            <person name="Lin Y.F."/>
            <person name="Hsu J.L."/>
            <person name="Li C.Y."/>
            <person name="Wang Z.W."/>
            <person name="Zhao X."/>
            <person name="Zhong W.Y."/>
            <person name="Ma X.K."/>
            <person name="Ma L."/>
            <person name="Huang J."/>
            <person name="Chen G.Z."/>
            <person name="Huang M.Z."/>
            <person name="Huang L."/>
            <person name="Peng D.H."/>
            <person name="Luo Y.B."/>
            <person name="Zou S.Q."/>
            <person name="Chen S.P."/>
            <person name="Lan S."/>
            <person name="Tsai W.C."/>
            <person name="Van de Peer Y."/>
            <person name="Liu Z.J."/>
        </authorList>
    </citation>
    <scope>NUCLEOTIDE SEQUENCE [LARGE SCALE GENOMIC DNA]</scope>
    <source>
        <strain evidence="2">Lor287</strain>
    </source>
</reference>
<feature type="transmembrane region" description="Helical" evidence="1">
    <location>
        <begin position="24"/>
        <end position="48"/>
    </location>
</feature>
<comment type="caution">
    <text evidence="2">The sequence shown here is derived from an EMBL/GenBank/DDBJ whole genome shotgun (WGS) entry which is preliminary data.</text>
</comment>
<keyword evidence="3" id="KW-1185">Reference proteome</keyword>
<evidence type="ECO:0000313" key="2">
    <source>
        <dbReference type="EMBL" id="KAK8916902.1"/>
    </source>
</evidence>
<feature type="transmembrane region" description="Helical" evidence="1">
    <location>
        <begin position="122"/>
        <end position="141"/>
    </location>
</feature>
<keyword evidence="1" id="KW-0472">Membrane</keyword>
<accession>A0AAP0AWB4</accession>
<dbReference type="PANTHER" id="PTHR33306">
    <property type="entry name" value="EXPRESSED PROTEIN-RELATED-RELATED"/>
    <property type="match status" value="1"/>
</dbReference>
<dbReference type="AlphaFoldDB" id="A0AAP0AWB4"/>
<keyword evidence="1" id="KW-1133">Transmembrane helix</keyword>
<keyword evidence="1" id="KW-0812">Transmembrane</keyword>
<evidence type="ECO:0000256" key="1">
    <source>
        <dbReference type="SAM" id="Phobius"/>
    </source>
</evidence>
<protein>
    <submittedName>
        <fullName evidence="2">Uncharacterized protein</fullName>
    </submittedName>
</protein>
<sequence length="182" mass="19685">MAGEKRTDLSTLDAVNVPPLPHPVLLFLLIFLLLAGISSSSNVSGFIIKPKEQMSLGLFLGPVAVLLLIRFVPSAESLLAFSHSISDAGAALLGYLSPYSGRCFANLYDCISPQDGCAASPWGVAAAVVLLIVLASFRSVFLDKWALEVRVPFLCWKKLAVRFGIGPSAKNRKKERRNKTRV</sequence>
<evidence type="ECO:0000313" key="3">
    <source>
        <dbReference type="Proteomes" id="UP001418222"/>
    </source>
</evidence>
<dbReference type="EMBL" id="JBBWWQ010000020">
    <property type="protein sequence ID" value="KAK8916902.1"/>
    <property type="molecule type" value="Genomic_DNA"/>
</dbReference>
<feature type="transmembrane region" description="Helical" evidence="1">
    <location>
        <begin position="55"/>
        <end position="72"/>
    </location>
</feature>
<dbReference type="PANTHER" id="PTHR33306:SF7">
    <property type="entry name" value="EXPRESSED PROTEIN"/>
    <property type="match status" value="1"/>
</dbReference>
<proteinExistence type="predicted"/>
<gene>
    <name evidence="2" type="ORF">KSP39_PZI022834</name>
</gene>